<dbReference type="Proteomes" id="UP001271274">
    <property type="component" value="Unassembled WGS sequence"/>
</dbReference>
<keyword evidence="3" id="KW-1185">Reference proteome</keyword>
<protein>
    <recommendedName>
        <fullName evidence="4">Integral membrane protein</fullName>
    </recommendedName>
</protein>
<organism evidence="2 3">
    <name type="scientific">Streptomyces europaeiscabiei</name>
    <dbReference type="NCBI Taxonomy" id="146819"/>
    <lineage>
        <taxon>Bacteria</taxon>
        <taxon>Bacillati</taxon>
        <taxon>Actinomycetota</taxon>
        <taxon>Actinomycetes</taxon>
        <taxon>Kitasatosporales</taxon>
        <taxon>Streptomycetaceae</taxon>
        <taxon>Streptomyces</taxon>
    </lineage>
</organism>
<feature type="transmembrane region" description="Helical" evidence="1">
    <location>
        <begin position="31"/>
        <end position="54"/>
    </location>
</feature>
<keyword evidence="1" id="KW-0812">Transmembrane</keyword>
<gene>
    <name evidence="2" type="ORF">PV662_47890</name>
</gene>
<sequence length="67" mass="7014">MPRCAQLLLGALTLLLHQTVGIPAVLEAVAAALAWTAGEPVALLAVAVAAFWHLANHHPPQPARARH</sequence>
<dbReference type="RefSeq" id="WP_319063988.1">
    <property type="nucleotide sequence ID" value="NZ_JARAUS010000586.1"/>
</dbReference>
<keyword evidence="1" id="KW-1133">Transmembrane helix</keyword>
<evidence type="ECO:0000313" key="3">
    <source>
        <dbReference type="Proteomes" id="UP001271274"/>
    </source>
</evidence>
<accession>A0ABU4NYC7</accession>
<evidence type="ECO:0000256" key="1">
    <source>
        <dbReference type="SAM" id="Phobius"/>
    </source>
</evidence>
<evidence type="ECO:0008006" key="4">
    <source>
        <dbReference type="Google" id="ProtNLM"/>
    </source>
</evidence>
<comment type="caution">
    <text evidence="2">The sequence shown here is derived from an EMBL/GenBank/DDBJ whole genome shotgun (WGS) entry which is preliminary data.</text>
</comment>
<dbReference type="EMBL" id="JARAYU010000045">
    <property type="protein sequence ID" value="MDX3707264.1"/>
    <property type="molecule type" value="Genomic_DNA"/>
</dbReference>
<keyword evidence="1" id="KW-0472">Membrane</keyword>
<evidence type="ECO:0000313" key="2">
    <source>
        <dbReference type="EMBL" id="MDX3707264.1"/>
    </source>
</evidence>
<proteinExistence type="predicted"/>
<reference evidence="2 3" key="1">
    <citation type="journal article" date="2023" name="Microb. Genom.">
        <title>Mesoterricola silvestris gen. nov., sp. nov., Mesoterricola sediminis sp. nov., Geothrix oryzae sp. nov., Geothrix edaphica sp. nov., Geothrix rubra sp. nov., and Geothrix limicola sp. nov., six novel members of Acidobacteriota isolated from soils.</title>
        <authorList>
            <person name="Weisberg A.J."/>
            <person name="Pearce E."/>
            <person name="Kramer C.G."/>
            <person name="Chang J.H."/>
            <person name="Clarke C.R."/>
        </authorList>
    </citation>
    <scope>NUCLEOTIDE SEQUENCE [LARGE SCALE GENOMIC DNA]</scope>
    <source>
        <strain evidence="2 3">ID09-01A</strain>
    </source>
</reference>
<name>A0ABU4NYC7_9ACTN</name>